<evidence type="ECO:0000256" key="11">
    <source>
        <dbReference type="ARBA" id="ARBA00023242"/>
    </source>
</evidence>
<evidence type="ECO:0000256" key="2">
    <source>
        <dbReference type="ARBA" id="ARBA00007306"/>
    </source>
</evidence>
<comment type="subcellular location">
    <subcellularLocation>
        <location evidence="1">Nucleus</location>
    </subcellularLocation>
</comment>
<dbReference type="PROSITE" id="PS50082">
    <property type="entry name" value="WD_REPEATS_2"/>
    <property type="match status" value="4"/>
</dbReference>
<evidence type="ECO:0000256" key="6">
    <source>
        <dbReference type="ARBA" id="ARBA00022853"/>
    </source>
</evidence>
<feature type="repeat" description="WD" evidence="13">
    <location>
        <begin position="150"/>
        <end position="181"/>
    </location>
</feature>
<feature type="repeat" description="WD" evidence="13">
    <location>
        <begin position="108"/>
        <end position="149"/>
    </location>
</feature>
<dbReference type="PROSITE" id="PS50294">
    <property type="entry name" value="WD_REPEATS_REGION"/>
    <property type="match status" value="2"/>
</dbReference>
<dbReference type="GO" id="GO:0006334">
    <property type="term" value="P:nucleosome assembly"/>
    <property type="evidence" value="ECO:0007669"/>
    <property type="project" value="TreeGrafter"/>
</dbReference>
<dbReference type="InterPro" id="IPR015943">
    <property type="entry name" value="WD40/YVTN_repeat-like_dom_sf"/>
</dbReference>
<dbReference type="GO" id="GO:0006335">
    <property type="term" value="P:DNA replication-dependent chromatin assembly"/>
    <property type="evidence" value="ECO:0007669"/>
    <property type="project" value="InterPro"/>
</dbReference>
<protein>
    <recommendedName>
        <fullName evidence="12">CAF-1 p60 homolog</fullName>
    </recommendedName>
</protein>
<keyword evidence="6" id="KW-0156">Chromatin regulator</keyword>
<accession>A0A5B6VWI0</accession>
<evidence type="ECO:0000256" key="7">
    <source>
        <dbReference type="ARBA" id="ARBA00023015"/>
    </source>
</evidence>
<evidence type="ECO:0000256" key="3">
    <source>
        <dbReference type="ARBA" id="ARBA00022574"/>
    </source>
</evidence>
<evidence type="ECO:0000256" key="12">
    <source>
        <dbReference type="ARBA" id="ARBA00077035"/>
    </source>
</evidence>
<reference evidence="16" key="1">
    <citation type="journal article" date="2019" name="Plant Biotechnol. J.">
        <title>Genome sequencing of the Australian wild diploid species Gossypium australe highlights disease resistance and delayed gland morphogenesis.</title>
        <authorList>
            <person name="Cai Y."/>
            <person name="Cai X."/>
            <person name="Wang Q."/>
            <person name="Wang P."/>
            <person name="Zhang Y."/>
            <person name="Cai C."/>
            <person name="Xu Y."/>
            <person name="Wang K."/>
            <person name="Zhou Z."/>
            <person name="Wang C."/>
            <person name="Geng S."/>
            <person name="Li B."/>
            <person name="Dong Q."/>
            <person name="Hou Y."/>
            <person name="Wang H."/>
            <person name="Ai P."/>
            <person name="Liu Z."/>
            <person name="Yi F."/>
            <person name="Sun M."/>
            <person name="An G."/>
            <person name="Cheng J."/>
            <person name="Zhang Y."/>
            <person name="Shi Q."/>
            <person name="Xie Y."/>
            <person name="Shi X."/>
            <person name="Chang Y."/>
            <person name="Huang F."/>
            <person name="Chen Y."/>
            <person name="Hong S."/>
            <person name="Mi L."/>
            <person name="Sun Q."/>
            <person name="Zhang L."/>
            <person name="Zhou B."/>
            <person name="Peng R."/>
            <person name="Zhang X."/>
            <person name="Liu F."/>
        </authorList>
    </citation>
    <scope>NUCLEOTIDE SEQUENCE [LARGE SCALE GENOMIC DNA]</scope>
    <source>
        <strain evidence="16">cv. PA1801</strain>
    </source>
</reference>
<evidence type="ECO:0000256" key="8">
    <source>
        <dbReference type="ARBA" id="ARBA00023163"/>
    </source>
</evidence>
<evidence type="ECO:0000256" key="10">
    <source>
        <dbReference type="ARBA" id="ARBA00023204"/>
    </source>
</evidence>
<keyword evidence="3 13" id="KW-0853">WD repeat</keyword>
<dbReference type="InterPro" id="IPR055410">
    <property type="entry name" value="Beta-prop_CAF1B_HIR1"/>
</dbReference>
<dbReference type="GO" id="GO:0033186">
    <property type="term" value="C:CAF-1 complex"/>
    <property type="evidence" value="ECO:0007669"/>
    <property type="project" value="TreeGrafter"/>
</dbReference>
<proteinExistence type="inferred from homology"/>
<keyword evidence="5" id="KW-0227">DNA damage</keyword>
<evidence type="ECO:0000313" key="15">
    <source>
        <dbReference type="EMBL" id="KAA3473355.1"/>
    </source>
</evidence>
<dbReference type="EMBL" id="SMMG02000005">
    <property type="protein sequence ID" value="KAA3473355.1"/>
    <property type="molecule type" value="Genomic_DNA"/>
</dbReference>
<feature type="domain" description="CAF1B/HIR1 beta-propeller" evidence="14">
    <location>
        <begin position="1"/>
        <end position="375"/>
    </location>
</feature>
<sequence length="453" mass="49886">MKGGTVQINWHDTKPVLTLDFHPISGLLATGGADFDIKLWVINSGQVQKKIPTASYQNSLSYHGSAVNALRFSPSGEQLASGADGGELIIWKLHTTETGQSWKVFKSLSFHRKDVLDLQWSTDGAFLISGSVDNSCIIWDVNKGSAHQILDGHFHYVQGVAWDPLSKYVASLSSDRTCRIYINKPKSKTKGAEKLNYICQHTIMKAEQQPIDDAKVATILLFSVLQLHLLLITNLTYGIGPNTCPVPLNSYEYDSVLSLWFQYFVLLSFLGGRPSLQLPCANKPVVAVCFCPLAFNLRGSNPAGFFKLPYRLVFAVATLNSLYIYDTESVTPIAILAGLHYAAITDIAWSYDARYLALSSQDGYCTLVEFEKEELGLPIPLAEPKIMNVEGTSSIVQKPDDMVIEVNDPVTADNRTVECAEKREGKQASPSLANTPIVNKPAKRRITPMAIDP</sequence>
<evidence type="ECO:0000313" key="16">
    <source>
        <dbReference type="Proteomes" id="UP000325315"/>
    </source>
</evidence>
<dbReference type="InterPro" id="IPR001680">
    <property type="entry name" value="WD40_rpt"/>
</dbReference>
<dbReference type="InterPro" id="IPR045145">
    <property type="entry name" value="PTHR15271"/>
</dbReference>
<keyword evidence="8" id="KW-0804">Transcription</keyword>
<evidence type="ECO:0000256" key="4">
    <source>
        <dbReference type="ARBA" id="ARBA00022737"/>
    </source>
</evidence>
<dbReference type="GO" id="GO:0006310">
    <property type="term" value="P:DNA recombination"/>
    <property type="evidence" value="ECO:0007669"/>
    <property type="project" value="UniProtKB-KW"/>
</dbReference>
<dbReference type="PROSITE" id="PS00678">
    <property type="entry name" value="WD_REPEATS_1"/>
    <property type="match status" value="1"/>
</dbReference>
<evidence type="ECO:0000256" key="13">
    <source>
        <dbReference type="PROSITE-ProRule" id="PRU00221"/>
    </source>
</evidence>
<dbReference type="Gene3D" id="2.130.10.10">
    <property type="entry name" value="YVTN repeat-like/Quinoprotein amine dehydrogenase"/>
    <property type="match status" value="2"/>
</dbReference>
<keyword evidence="11" id="KW-0539">Nucleus</keyword>
<evidence type="ECO:0000256" key="9">
    <source>
        <dbReference type="ARBA" id="ARBA00023172"/>
    </source>
</evidence>
<dbReference type="Proteomes" id="UP000325315">
    <property type="component" value="Unassembled WGS sequence"/>
</dbReference>
<comment type="similarity">
    <text evidence="2">Belongs to the WD repeat HIR1 family.</text>
</comment>
<dbReference type="InterPro" id="IPR019775">
    <property type="entry name" value="WD40_repeat_CS"/>
</dbReference>
<keyword evidence="16" id="KW-1185">Reference proteome</keyword>
<feature type="repeat" description="WD" evidence="13">
    <location>
        <begin position="16"/>
        <end position="50"/>
    </location>
</feature>
<dbReference type="GO" id="GO:0006281">
    <property type="term" value="P:DNA repair"/>
    <property type="evidence" value="ECO:0007669"/>
    <property type="project" value="UniProtKB-KW"/>
</dbReference>
<dbReference type="InterPro" id="IPR036322">
    <property type="entry name" value="WD40_repeat_dom_sf"/>
</dbReference>
<dbReference type="PANTHER" id="PTHR15271">
    <property type="entry name" value="CHROMATIN ASSEMBLY FACTOR 1 SUBUNIT B"/>
    <property type="match status" value="1"/>
</dbReference>
<name>A0A5B6VWI0_9ROSI</name>
<evidence type="ECO:0000259" key="14">
    <source>
        <dbReference type="Pfam" id="PF24105"/>
    </source>
</evidence>
<keyword evidence="7" id="KW-0805">Transcription regulation</keyword>
<keyword evidence="10" id="KW-0234">DNA repair</keyword>
<dbReference type="FunFam" id="2.130.10.10:FF:000466">
    <property type="entry name" value="Chromatin assembly factor 1 subunit FAS2"/>
    <property type="match status" value="1"/>
</dbReference>
<dbReference type="SUPFAM" id="SSF50978">
    <property type="entry name" value="WD40 repeat-like"/>
    <property type="match status" value="1"/>
</dbReference>
<evidence type="ECO:0000256" key="1">
    <source>
        <dbReference type="ARBA" id="ARBA00004123"/>
    </source>
</evidence>
<dbReference type="SMART" id="SM00320">
    <property type="entry name" value="WD40"/>
    <property type="match status" value="6"/>
</dbReference>
<evidence type="ECO:0000256" key="5">
    <source>
        <dbReference type="ARBA" id="ARBA00022763"/>
    </source>
</evidence>
<dbReference type="OrthoDB" id="71227at2759"/>
<dbReference type="GO" id="GO:0005634">
    <property type="term" value="C:nucleus"/>
    <property type="evidence" value="ECO:0007669"/>
    <property type="project" value="UniProtKB-SubCell"/>
</dbReference>
<dbReference type="PANTHER" id="PTHR15271:SF4">
    <property type="entry name" value="CHROMATIN ASSEMBLY FACTOR 1 SUBUNIT B"/>
    <property type="match status" value="1"/>
</dbReference>
<gene>
    <name evidence="15" type="ORF">EPI10_023738</name>
</gene>
<keyword evidence="9" id="KW-0233">DNA recombination</keyword>
<dbReference type="Pfam" id="PF24105">
    <property type="entry name" value="Beta-prop_CAF1B_HIR1"/>
    <property type="match status" value="1"/>
</dbReference>
<comment type="caution">
    <text evidence="15">The sequence shown here is derived from an EMBL/GenBank/DDBJ whole genome shotgun (WGS) entry which is preliminary data.</text>
</comment>
<feature type="repeat" description="WD" evidence="13">
    <location>
        <begin position="60"/>
        <end position="101"/>
    </location>
</feature>
<keyword evidence="4" id="KW-0677">Repeat</keyword>
<organism evidence="15 16">
    <name type="scientific">Gossypium australe</name>
    <dbReference type="NCBI Taxonomy" id="47621"/>
    <lineage>
        <taxon>Eukaryota</taxon>
        <taxon>Viridiplantae</taxon>
        <taxon>Streptophyta</taxon>
        <taxon>Embryophyta</taxon>
        <taxon>Tracheophyta</taxon>
        <taxon>Spermatophyta</taxon>
        <taxon>Magnoliopsida</taxon>
        <taxon>eudicotyledons</taxon>
        <taxon>Gunneridae</taxon>
        <taxon>Pentapetalae</taxon>
        <taxon>rosids</taxon>
        <taxon>malvids</taxon>
        <taxon>Malvales</taxon>
        <taxon>Malvaceae</taxon>
        <taxon>Malvoideae</taxon>
        <taxon>Gossypium</taxon>
    </lineage>
</organism>
<dbReference type="AlphaFoldDB" id="A0A5B6VWI0"/>